<evidence type="ECO:0000256" key="6">
    <source>
        <dbReference type="ARBA" id="ARBA00022741"/>
    </source>
</evidence>
<comment type="catalytic activity">
    <reaction evidence="9 10 11">
        <text>adenosine(37) in tRNA + dimethylallyl diphosphate = N(6)-dimethylallyladenosine(37) in tRNA + diphosphate</text>
        <dbReference type="Rhea" id="RHEA:26482"/>
        <dbReference type="Rhea" id="RHEA-COMP:10162"/>
        <dbReference type="Rhea" id="RHEA-COMP:10375"/>
        <dbReference type="ChEBI" id="CHEBI:33019"/>
        <dbReference type="ChEBI" id="CHEBI:57623"/>
        <dbReference type="ChEBI" id="CHEBI:74411"/>
        <dbReference type="ChEBI" id="CHEBI:74415"/>
        <dbReference type="EC" id="2.5.1.75"/>
    </reaction>
</comment>
<dbReference type="Proteomes" id="UP000247763">
    <property type="component" value="Chromosome"/>
</dbReference>
<dbReference type="NCBIfam" id="TIGR00174">
    <property type="entry name" value="miaA"/>
    <property type="match status" value="1"/>
</dbReference>
<dbReference type="Gene3D" id="1.10.20.140">
    <property type="match status" value="1"/>
</dbReference>
<dbReference type="Pfam" id="PF01715">
    <property type="entry name" value="IPPT"/>
    <property type="match status" value="1"/>
</dbReference>
<evidence type="ECO:0000256" key="9">
    <source>
        <dbReference type="ARBA" id="ARBA00049563"/>
    </source>
</evidence>
<evidence type="ECO:0000256" key="8">
    <source>
        <dbReference type="ARBA" id="ARBA00022842"/>
    </source>
</evidence>
<evidence type="ECO:0000256" key="1">
    <source>
        <dbReference type="ARBA" id="ARBA00001946"/>
    </source>
</evidence>
<proteinExistence type="inferred from homology"/>
<organism evidence="14 15">
    <name type="scientific">Phenylobacterium parvum</name>
    <dbReference type="NCBI Taxonomy" id="2201350"/>
    <lineage>
        <taxon>Bacteria</taxon>
        <taxon>Pseudomonadati</taxon>
        <taxon>Pseudomonadota</taxon>
        <taxon>Alphaproteobacteria</taxon>
        <taxon>Caulobacterales</taxon>
        <taxon>Caulobacteraceae</taxon>
        <taxon>Phenylobacterium</taxon>
    </lineage>
</organism>
<dbReference type="GO" id="GO:0005524">
    <property type="term" value="F:ATP binding"/>
    <property type="evidence" value="ECO:0007669"/>
    <property type="project" value="UniProtKB-UniRule"/>
</dbReference>
<evidence type="ECO:0000313" key="14">
    <source>
        <dbReference type="EMBL" id="AWM77948.1"/>
    </source>
</evidence>
<feature type="site" description="Interaction with substrate tRNA" evidence="10">
    <location>
        <position position="123"/>
    </location>
</feature>
<dbReference type="EMBL" id="CP029479">
    <property type="protein sequence ID" value="AWM77948.1"/>
    <property type="molecule type" value="Genomic_DNA"/>
</dbReference>
<accession>A0A2Z3I2F2</accession>
<keyword evidence="8 10" id="KW-0460">Magnesium</keyword>
<dbReference type="InterPro" id="IPR027417">
    <property type="entry name" value="P-loop_NTPase"/>
</dbReference>
<dbReference type="PANTHER" id="PTHR11088:SF60">
    <property type="entry name" value="TRNA DIMETHYLALLYLTRANSFERASE"/>
    <property type="match status" value="1"/>
</dbReference>
<evidence type="ECO:0000256" key="5">
    <source>
        <dbReference type="ARBA" id="ARBA00022694"/>
    </source>
</evidence>
<evidence type="ECO:0000256" key="4">
    <source>
        <dbReference type="ARBA" id="ARBA00022679"/>
    </source>
</evidence>
<dbReference type="KEGG" id="phb:HYN04_09365"/>
<sequence>MTSRIWLIAGPTASGKSALALRLARLTGGEIVGADALQVYRGLPVLTAAPDAADLAAAAHHLVGTVDAGEAWSTGLWVAAARAVIDDLAARGTDVIVAGGTGLYFEALVNGLADIPAVPATVRARTGDDYAALGEAAFRERLAGVDPAAAARILPGDRQRLCRAWEVFAASGRALSDWQAEPAGGLPAGSWRGVRLMPPREALYRRGDNRFLAMVEGGALDEVRALVARGLGPALPACKAVGVRPIASFLSGEVSLDDAIAAGQRETRNYVKRQEVWLRGRMDGWPTITDLETEAQWRSFLALNPDLTP</sequence>
<evidence type="ECO:0000256" key="7">
    <source>
        <dbReference type="ARBA" id="ARBA00022840"/>
    </source>
</evidence>
<evidence type="ECO:0000256" key="10">
    <source>
        <dbReference type="HAMAP-Rule" id="MF_00185"/>
    </source>
</evidence>
<evidence type="ECO:0000256" key="2">
    <source>
        <dbReference type="ARBA" id="ARBA00003213"/>
    </source>
</evidence>
<keyword evidence="6 10" id="KW-0547">Nucleotide-binding</keyword>
<comment type="caution">
    <text evidence="10">Lacks conserved residue(s) required for the propagation of feature annotation.</text>
</comment>
<keyword evidence="5 10" id="KW-0819">tRNA processing</keyword>
<dbReference type="HAMAP" id="MF_00185">
    <property type="entry name" value="IPP_trans"/>
    <property type="match status" value="1"/>
</dbReference>
<dbReference type="GO" id="GO:0052381">
    <property type="term" value="F:tRNA dimethylallyltransferase activity"/>
    <property type="evidence" value="ECO:0007669"/>
    <property type="project" value="UniProtKB-UniRule"/>
</dbReference>
<dbReference type="OrthoDB" id="9776390at2"/>
<keyword evidence="4 10" id="KW-0808">Transferase</keyword>
<feature type="binding site" evidence="10">
    <location>
        <begin position="10"/>
        <end position="17"/>
    </location>
    <ligand>
        <name>ATP</name>
        <dbReference type="ChEBI" id="CHEBI:30616"/>
    </ligand>
</feature>
<evidence type="ECO:0000256" key="11">
    <source>
        <dbReference type="RuleBase" id="RU003783"/>
    </source>
</evidence>
<dbReference type="GO" id="GO:0006400">
    <property type="term" value="P:tRNA modification"/>
    <property type="evidence" value="ECO:0007669"/>
    <property type="project" value="TreeGrafter"/>
</dbReference>
<comment type="function">
    <text evidence="2 10 12">Catalyzes the transfer of a dimethylallyl group onto the adenine at position 37 in tRNAs that read codons beginning with uridine, leading to the formation of N6-(dimethylallyl)adenosine (i(6)A).</text>
</comment>
<comment type="similarity">
    <text evidence="3 10 13">Belongs to the IPP transferase family.</text>
</comment>
<dbReference type="EC" id="2.5.1.75" evidence="10"/>
<keyword evidence="15" id="KW-1185">Reference proteome</keyword>
<dbReference type="AlphaFoldDB" id="A0A2Z3I2F2"/>
<dbReference type="InterPro" id="IPR039657">
    <property type="entry name" value="Dimethylallyltransferase"/>
</dbReference>
<protein>
    <recommendedName>
        <fullName evidence="10">tRNA dimethylallyltransferase</fullName>
        <ecNumber evidence="10">2.5.1.75</ecNumber>
    </recommendedName>
    <alternativeName>
        <fullName evidence="10">Dimethylallyl diphosphate:tRNA dimethylallyltransferase</fullName>
        <shortName evidence="10">DMAPP:tRNA dimethylallyltransferase</shortName>
        <shortName evidence="10">DMATase</shortName>
    </alternativeName>
    <alternativeName>
        <fullName evidence="10">Isopentenyl-diphosphate:tRNA isopentenyltransferase</fullName>
        <shortName evidence="10">IPP transferase</shortName>
        <shortName evidence="10">IPPT</shortName>
        <shortName evidence="10">IPTase</shortName>
    </alternativeName>
</protein>
<feature type="region of interest" description="Interaction with substrate tRNA" evidence="10">
    <location>
        <begin position="159"/>
        <end position="163"/>
    </location>
</feature>
<dbReference type="SUPFAM" id="SSF52540">
    <property type="entry name" value="P-loop containing nucleoside triphosphate hydrolases"/>
    <property type="match status" value="1"/>
</dbReference>
<feature type="binding site" evidence="10">
    <location>
        <begin position="12"/>
        <end position="17"/>
    </location>
    <ligand>
        <name>substrate</name>
    </ligand>
</feature>
<dbReference type="InterPro" id="IPR018022">
    <property type="entry name" value="IPT"/>
</dbReference>
<keyword evidence="7 10" id="KW-0067">ATP-binding</keyword>
<reference evidence="15" key="1">
    <citation type="submission" date="2018-05" db="EMBL/GenBank/DDBJ databases">
        <title>Genome sequencing of Phenylobacterium sp. HYN0004.</title>
        <authorList>
            <person name="Yi H."/>
            <person name="Baek C."/>
        </authorList>
    </citation>
    <scope>NUCLEOTIDE SEQUENCE [LARGE SCALE GENOMIC DNA]</scope>
    <source>
        <strain evidence="15">HYN0004</strain>
    </source>
</reference>
<evidence type="ECO:0000313" key="15">
    <source>
        <dbReference type="Proteomes" id="UP000247763"/>
    </source>
</evidence>
<name>A0A2Z3I2F2_9CAUL</name>
<dbReference type="Gene3D" id="3.40.50.300">
    <property type="entry name" value="P-loop containing nucleotide triphosphate hydrolases"/>
    <property type="match status" value="1"/>
</dbReference>
<gene>
    <name evidence="10" type="primary">miaA</name>
    <name evidence="14" type="ORF">HYN04_09365</name>
</gene>
<feature type="site" description="Interaction with substrate tRNA" evidence="10">
    <location>
        <position position="101"/>
    </location>
</feature>
<evidence type="ECO:0000256" key="13">
    <source>
        <dbReference type="RuleBase" id="RU003785"/>
    </source>
</evidence>
<dbReference type="PANTHER" id="PTHR11088">
    <property type="entry name" value="TRNA DIMETHYLALLYLTRANSFERASE"/>
    <property type="match status" value="1"/>
</dbReference>
<evidence type="ECO:0000256" key="3">
    <source>
        <dbReference type="ARBA" id="ARBA00005842"/>
    </source>
</evidence>
<comment type="subunit">
    <text evidence="10">Monomer.</text>
</comment>
<comment type="cofactor">
    <cofactor evidence="1 10">
        <name>Mg(2+)</name>
        <dbReference type="ChEBI" id="CHEBI:18420"/>
    </cofactor>
</comment>
<evidence type="ECO:0000256" key="12">
    <source>
        <dbReference type="RuleBase" id="RU003784"/>
    </source>
</evidence>
<dbReference type="RefSeq" id="WP_110450515.1">
    <property type="nucleotide sequence ID" value="NZ_CP029479.1"/>
</dbReference>